<dbReference type="EMBL" id="KZ613496">
    <property type="protein sequence ID" value="PMD18068.1"/>
    <property type="molecule type" value="Genomic_DNA"/>
</dbReference>
<feature type="transmembrane region" description="Helical" evidence="10">
    <location>
        <begin position="331"/>
        <end position="353"/>
    </location>
</feature>
<evidence type="ECO:0000313" key="13">
    <source>
        <dbReference type="Proteomes" id="UP000235672"/>
    </source>
</evidence>
<evidence type="ECO:0000256" key="2">
    <source>
        <dbReference type="ARBA" id="ARBA00022448"/>
    </source>
</evidence>
<dbReference type="PANTHER" id="PTHR11003">
    <property type="entry name" value="POTASSIUM CHANNEL, SUBFAMILY K"/>
    <property type="match status" value="1"/>
</dbReference>
<evidence type="ECO:0000256" key="9">
    <source>
        <dbReference type="SAM" id="MobiDB-lite"/>
    </source>
</evidence>
<dbReference type="PRINTS" id="PR01333">
    <property type="entry name" value="2POREKCHANEL"/>
</dbReference>
<dbReference type="PANTHER" id="PTHR11003:SF301">
    <property type="entry name" value="POTASSIUM CHANNEL PROTEIN"/>
    <property type="match status" value="1"/>
</dbReference>
<feature type="transmembrane region" description="Helical" evidence="10">
    <location>
        <begin position="188"/>
        <end position="209"/>
    </location>
</feature>
<evidence type="ECO:0000259" key="11">
    <source>
        <dbReference type="Pfam" id="PF07885"/>
    </source>
</evidence>
<gene>
    <name evidence="12" type="ORF">NA56DRAFT_605168</name>
</gene>
<evidence type="ECO:0000256" key="4">
    <source>
        <dbReference type="ARBA" id="ARBA00022989"/>
    </source>
</evidence>
<dbReference type="GO" id="GO:0015271">
    <property type="term" value="F:outward rectifier potassium channel activity"/>
    <property type="evidence" value="ECO:0007669"/>
    <property type="project" value="TreeGrafter"/>
</dbReference>
<evidence type="ECO:0000256" key="3">
    <source>
        <dbReference type="ARBA" id="ARBA00022692"/>
    </source>
</evidence>
<dbReference type="GO" id="GO:0005886">
    <property type="term" value="C:plasma membrane"/>
    <property type="evidence" value="ECO:0007669"/>
    <property type="project" value="TreeGrafter"/>
</dbReference>
<organism evidence="12 13">
    <name type="scientific">Hyaloscypha hepaticicola</name>
    <dbReference type="NCBI Taxonomy" id="2082293"/>
    <lineage>
        <taxon>Eukaryota</taxon>
        <taxon>Fungi</taxon>
        <taxon>Dikarya</taxon>
        <taxon>Ascomycota</taxon>
        <taxon>Pezizomycotina</taxon>
        <taxon>Leotiomycetes</taxon>
        <taxon>Helotiales</taxon>
        <taxon>Hyaloscyphaceae</taxon>
        <taxon>Hyaloscypha</taxon>
    </lineage>
</organism>
<keyword evidence="2 8" id="KW-0813">Transport</keyword>
<feature type="transmembrane region" description="Helical" evidence="10">
    <location>
        <begin position="244"/>
        <end position="266"/>
    </location>
</feature>
<feature type="compositionally biased region" description="Basic and acidic residues" evidence="9">
    <location>
        <begin position="1"/>
        <end position="19"/>
    </location>
</feature>
<reference evidence="12 13" key="1">
    <citation type="submission" date="2016-05" db="EMBL/GenBank/DDBJ databases">
        <title>A degradative enzymes factory behind the ericoid mycorrhizal symbiosis.</title>
        <authorList>
            <consortium name="DOE Joint Genome Institute"/>
            <person name="Martino E."/>
            <person name="Morin E."/>
            <person name="Grelet G."/>
            <person name="Kuo A."/>
            <person name="Kohler A."/>
            <person name="Daghino S."/>
            <person name="Barry K."/>
            <person name="Choi C."/>
            <person name="Cichocki N."/>
            <person name="Clum A."/>
            <person name="Copeland A."/>
            <person name="Hainaut M."/>
            <person name="Haridas S."/>
            <person name="Labutti K."/>
            <person name="Lindquist E."/>
            <person name="Lipzen A."/>
            <person name="Khouja H.-R."/>
            <person name="Murat C."/>
            <person name="Ohm R."/>
            <person name="Olson A."/>
            <person name="Spatafora J."/>
            <person name="Veneault-Fourrey C."/>
            <person name="Henrissat B."/>
            <person name="Grigoriev I."/>
            <person name="Martin F."/>
            <person name="Perotto S."/>
        </authorList>
    </citation>
    <scope>NUCLEOTIDE SEQUENCE [LARGE SCALE GENOMIC DNA]</scope>
    <source>
        <strain evidence="12 13">UAMH 7357</strain>
    </source>
</reference>
<comment type="similarity">
    <text evidence="8">Belongs to the two pore domain potassium channel (TC 1.A.1.8) family.</text>
</comment>
<feature type="transmembrane region" description="Helical" evidence="10">
    <location>
        <begin position="147"/>
        <end position="168"/>
    </location>
</feature>
<accession>A0A2J6PVM1</accession>
<dbReference type="OrthoDB" id="297496at2759"/>
<feature type="domain" description="Potassium channel" evidence="11">
    <location>
        <begin position="194"/>
        <end position="266"/>
    </location>
</feature>
<dbReference type="InterPro" id="IPR013099">
    <property type="entry name" value="K_chnl_dom"/>
</dbReference>
<feature type="domain" description="Potassium channel" evidence="11">
    <location>
        <begin position="344"/>
        <end position="414"/>
    </location>
</feature>
<feature type="transmembrane region" description="Helical" evidence="10">
    <location>
        <begin position="36"/>
        <end position="54"/>
    </location>
</feature>
<feature type="transmembrane region" description="Helical" evidence="10">
    <location>
        <begin position="109"/>
        <end position="127"/>
    </location>
</feature>
<keyword evidence="6 10" id="KW-0472">Membrane</keyword>
<evidence type="ECO:0000256" key="7">
    <source>
        <dbReference type="ARBA" id="ARBA00023303"/>
    </source>
</evidence>
<dbReference type="Gene3D" id="1.10.287.70">
    <property type="match status" value="2"/>
</dbReference>
<feature type="transmembrane region" description="Helical" evidence="10">
    <location>
        <begin position="74"/>
        <end position="97"/>
    </location>
</feature>
<keyword evidence="5 8" id="KW-0406">Ion transport</keyword>
<dbReference type="InterPro" id="IPR003280">
    <property type="entry name" value="2pore_dom_K_chnl"/>
</dbReference>
<dbReference type="GO" id="GO:0022841">
    <property type="term" value="F:potassium ion leak channel activity"/>
    <property type="evidence" value="ECO:0007669"/>
    <property type="project" value="TreeGrafter"/>
</dbReference>
<keyword evidence="3 8" id="KW-0812">Transmembrane</keyword>
<comment type="subcellular location">
    <subcellularLocation>
        <location evidence="1">Membrane</location>
        <topology evidence="1">Multi-pass membrane protein</topology>
    </subcellularLocation>
</comment>
<proteinExistence type="inferred from homology"/>
<feature type="transmembrane region" description="Helical" evidence="10">
    <location>
        <begin position="392"/>
        <end position="411"/>
    </location>
</feature>
<evidence type="ECO:0000313" key="12">
    <source>
        <dbReference type="EMBL" id="PMD18068.1"/>
    </source>
</evidence>
<name>A0A2J6PVM1_9HELO</name>
<dbReference type="AlphaFoldDB" id="A0A2J6PVM1"/>
<feature type="compositionally biased region" description="Basic and acidic residues" evidence="9">
    <location>
        <begin position="474"/>
        <end position="488"/>
    </location>
</feature>
<evidence type="ECO:0000256" key="10">
    <source>
        <dbReference type="SAM" id="Phobius"/>
    </source>
</evidence>
<keyword evidence="4 10" id="KW-1133">Transmembrane helix</keyword>
<evidence type="ECO:0000256" key="6">
    <source>
        <dbReference type="ARBA" id="ARBA00023136"/>
    </source>
</evidence>
<evidence type="ECO:0000256" key="5">
    <source>
        <dbReference type="ARBA" id="ARBA00023065"/>
    </source>
</evidence>
<evidence type="ECO:0000256" key="8">
    <source>
        <dbReference type="RuleBase" id="RU003857"/>
    </source>
</evidence>
<dbReference type="Pfam" id="PF07885">
    <property type="entry name" value="Ion_trans_2"/>
    <property type="match status" value="2"/>
</dbReference>
<keyword evidence="13" id="KW-1185">Reference proteome</keyword>
<dbReference type="SUPFAM" id="SSF81324">
    <property type="entry name" value="Voltage-gated potassium channels"/>
    <property type="match status" value="2"/>
</dbReference>
<feature type="region of interest" description="Disordered" evidence="9">
    <location>
        <begin position="1"/>
        <end position="28"/>
    </location>
</feature>
<dbReference type="GO" id="GO:0030322">
    <property type="term" value="P:stabilization of membrane potential"/>
    <property type="evidence" value="ECO:0007669"/>
    <property type="project" value="TreeGrafter"/>
</dbReference>
<evidence type="ECO:0000256" key="1">
    <source>
        <dbReference type="ARBA" id="ARBA00004141"/>
    </source>
</evidence>
<keyword evidence="7 8" id="KW-0407">Ion channel</keyword>
<sequence>MESHSGAESDELERSCRELSEEESENEQSYSRPTSWWFVHTAFPLFAGTFGPMASAFNICSLSQSWSSTIHLTWLVIITATSLAFGLMANVSLLLAMTERLPMRIADPVSILGWYSASSMLAISAIVLSKHFQSLVQAGPTFTQAYYYGIIAAGIYFCIATLMTITCYSAYTGYHTRYFKLTEKQRTLMLQTIAFLIYLLGGAAVYTRIEGWSFLDAVYWADFTLLTVGIGNISPMTHLGRSLLFPYATGGIMAMGLLVQSIRSLVLQKGAQKFTVHAAEKERERVVKRMRTARSNSRLVSGTGDQGQDRQRQEFHLMRNVQRKAFQKSRWLFFLTSAGAWSSLWVIGAVIFWRTERSYNWSYFESLYFCYVSLMTIGYGELYPQSNSGKSLYVFWSLLGVPVITILVSSMEDTIAREVKNLTLGIGAITILPRETRGKESSTWNCFNFVKGNTAGKEANNLDGGRHPLTGSDSRPRWPEEGNDERAEGSSQMNSFCGHRNLSGNEEAGAGAVNLCSHPICVAYSIGKTIRKVMITRRASPTYQYTYEEWAWFLALIKESDSRENDHADAVFGTQSDNENSRLRQGQDADIPYNGEPCHWLGSGSPLKSGKDEAEWVLEHLCLAQERILTKERLRNVL</sequence>
<protein>
    <submittedName>
        <fullName evidence="12">Voltage-gated potassium channel</fullName>
    </submittedName>
</protein>
<feature type="region of interest" description="Disordered" evidence="9">
    <location>
        <begin position="458"/>
        <end position="493"/>
    </location>
</feature>
<dbReference type="Proteomes" id="UP000235672">
    <property type="component" value="Unassembled WGS sequence"/>
</dbReference>